<evidence type="ECO:0000256" key="2">
    <source>
        <dbReference type="ARBA" id="ARBA00009368"/>
    </source>
</evidence>
<proteinExistence type="inferred from homology"/>
<dbReference type="PANTHER" id="PTHR12228">
    <property type="entry name" value="TRANSCRIPTION INITIATION FACTOR TFIID 55 KD SUBUNIT-RELATED"/>
    <property type="match status" value="1"/>
</dbReference>
<dbReference type="Proteomes" id="UP000192501">
    <property type="component" value="Unassembled WGS sequence"/>
</dbReference>
<dbReference type="Pfam" id="PF04658">
    <property type="entry name" value="TAFII55_N"/>
    <property type="match status" value="1"/>
</dbReference>
<dbReference type="GO" id="GO:0016251">
    <property type="term" value="F:RNA polymerase II general transcription initiation factor activity"/>
    <property type="evidence" value="ECO:0007669"/>
    <property type="project" value="TreeGrafter"/>
</dbReference>
<evidence type="ECO:0000313" key="8">
    <source>
        <dbReference type="Proteomes" id="UP000192501"/>
    </source>
</evidence>
<keyword evidence="3" id="KW-0805">Transcription regulation</keyword>
<protein>
    <submittedName>
        <fullName evidence="7">TAF7</fullName>
    </submittedName>
</protein>
<keyword evidence="5" id="KW-0539">Nucleus</keyword>
<dbReference type="EMBL" id="LTAI01000098">
    <property type="protein sequence ID" value="ORD99873.1"/>
    <property type="molecule type" value="Genomic_DNA"/>
</dbReference>
<comment type="similarity">
    <text evidence="2">Belongs to the TAF7 family.</text>
</comment>
<sequence>MESQFILKLPDKLKNINLLKAKLTKLNDKSVELEYNNEKYEGFIVRPPTIIESHKILDGKLYKIADINSVVVIKDKDVEQEVINKEIKDMEVSGITPPMKYCKLRRFKKNPERLKLIKEIEEAVQSLIDEDEKAIKVEIINPEVKEVDDIAAEIENELKIDEDIIEESIDEDFIEEELEEELIEDNNDVLLKQIKEKEDLIKLTTNPILKKRYEHTLKELYQELEKSKK</sequence>
<evidence type="ECO:0000256" key="3">
    <source>
        <dbReference type="ARBA" id="ARBA00023015"/>
    </source>
</evidence>
<dbReference type="InterPro" id="IPR037817">
    <property type="entry name" value="TAF7"/>
</dbReference>
<feature type="domain" description="TAFII55 protein conserved region" evidence="6">
    <location>
        <begin position="1"/>
        <end position="136"/>
    </location>
</feature>
<evidence type="ECO:0000256" key="5">
    <source>
        <dbReference type="ARBA" id="ARBA00023242"/>
    </source>
</evidence>
<dbReference type="SMART" id="SM01370">
    <property type="entry name" value="TAFII55_N"/>
    <property type="match status" value="1"/>
</dbReference>
<keyword evidence="4" id="KW-0804">Transcription</keyword>
<comment type="subcellular location">
    <subcellularLocation>
        <location evidence="1">Nucleus</location>
    </subcellularLocation>
</comment>
<evidence type="ECO:0000259" key="6">
    <source>
        <dbReference type="SMART" id="SM01370"/>
    </source>
</evidence>
<gene>
    <name evidence="7" type="primary">TAF7</name>
    <name evidence="7" type="ORF">A0H76_2805</name>
</gene>
<dbReference type="InterPro" id="IPR006751">
    <property type="entry name" value="TAFII55_prot_cons_reg"/>
</dbReference>
<reference evidence="7 8" key="1">
    <citation type="journal article" date="2017" name="Environ. Microbiol.">
        <title>Decay of the glycolytic pathway and adaptation to intranuclear parasitism within Enterocytozoonidae microsporidia.</title>
        <authorList>
            <person name="Wiredu Boakye D."/>
            <person name="Jaroenlak P."/>
            <person name="Prachumwat A."/>
            <person name="Williams T.A."/>
            <person name="Bateman K.S."/>
            <person name="Itsathitphaisarn O."/>
            <person name="Sritunyalucksana K."/>
            <person name="Paszkiewicz K.H."/>
            <person name="Moore K.A."/>
            <person name="Stentiford G.D."/>
            <person name="Williams B.A."/>
        </authorList>
    </citation>
    <scope>NUCLEOTIDE SEQUENCE [LARGE SCALE GENOMIC DNA]</scope>
    <source>
        <strain evidence="8">canceri</strain>
    </source>
</reference>
<dbReference type="GO" id="GO:0005669">
    <property type="term" value="C:transcription factor TFIID complex"/>
    <property type="evidence" value="ECO:0007669"/>
    <property type="project" value="InterPro"/>
</dbReference>
<dbReference type="GO" id="GO:0051123">
    <property type="term" value="P:RNA polymerase II preinitiation complex assembly"/>
    <property type="evidence" value="ECO:0007669"/>
    <property type="project" value="TreeGrafter"/>
</dbReference>
<dbReference type="VEuPathDB" id="MicrosporidiaDB:A0H76_2805"/>
<organism evidence="7 8">
    <name type="scientific">Hepatospora eriocheir</name>
    <dbReference type="NCBI Taxonomy" id="1081669"/>
    <lineage>
        <taxon>Eukaryota</taxon>
        <taxon>Fungi</taxon>
        <taxon>Fungi incertae sedis</taxon>
        <taxon>Microsporidia</taxon>
        <taxon>Hepatosporidae</taxon>
        <taxon>Hepatospora</taxon>
    </lineage>
</organism>
<dbReference type="PANTHER" id="PTHR12228:SF0">
    <property type="entry name" value="TATA-BOX BINDING PROTEIN ASSOCIATED FACTOR 7"/>
    <property type="match status" value="1"/>
</dbReference>
<name>A0A1X0QJF2_9MICR</name>
<evidence type="ECO:0000256" key="1">
    <source>
        <dbReference type="ARBA" id="ARBA00004123"/>
    </source>
</evidence>
<comment type="caution">
    <text evidence="7">The sequence shown here is derived from an EMBL/GenBank/DDBJ whole genome shotgun (WGS) entry which is preliminary data.</text>
</comment>
<evidence type="ECO:0000313" key="7">
    <source>
        <dbReference type="EMBL" id="ORD99873.1"/>
    </source>
</evidence>
<dbReference type="VEuPathDB" id="MicrosporidiaDB:HERIO_897"/>
<accession>A0A1X0QJF2</accession>
<evidence type="ECO:0000256" key="4">
    <source>
        <dbReference type="ARBA" id="ARBA00023163"/>
    </source>
</evidence>
<dbReference type="AlphaFoldDB" id="A0A1X0QJF2"/>